<accession>A0A2T4C449</accession>
<dbReference type="Proteomes" id="UP000240760">
    <property type="component" value="Unassembled WGS sequence"/>
</dbReference>
<feature type="non-terminal residue" evidence="1">
    <location>
        <position position="129"/>
    </location>
</feature>
<gene>
    <name evidence="1" type="ORF">M440DRAFT_1422404</name>
</gene>
<dbReference type="STRING" id="983965.A0A2T4C449"/>
<dbReference type="AlphaFoldDB" id="A0A2T4C449"/>
<dbReference type="OrthoDB" id="5429780at2759"/>
<dbReference type="EMBL" id="KZ679132">
    <property type="protein sequence ID" value="PTB76304.1"/>
    <property type="molecule type" value="Genomic_DNA"/>
</dbReference>
<organism evidence="1 2">
    <name type="scientific">Trichoderma longibrachiatum ATCC 18648</name>
    <dbReference type="NCBI Taxonomy" id="983965"/>
    <lineage>
        <taxon>Eukaryota</taxon>
        <taxon>Fungi</taxon>
        <taxon>Dikarya</taxon>
        <taxon>Ascomycota</taxon>
        <taxon>Pezizomycotina</taxon>
        <taxon>Sordariomycetes</taxon>
        <taxon>Hypocreomycetidae</taxon>
        <taxon>Hypocreales</taxon>
        <taxon>Hypocreaceae</taxon>
        <taxon>Trichoderma</taxon>
    </lineage>
</organism>
<sequence length="129" mass="14855">MSGSSVFSKPHHPTVLPKDLVSKDTLLYLGLNEETAEFIWMDRIKPLVRKYAAEANDRLVKTFLANVIEHVYDFGQVSNTCDDDDRLWHRCMNLCGLDRKTKLAIMAPIFKKTRLTQSCLHWVCDTITL</sequence>
<proteinExistence type="predicted"/>
<protein>
    <submittedName>
        <fullName evidence="1">Uncharacterized protein</fullName>
    </submittedName>
</protein>
<reference evidence="1 2" key="1">
    <citation type="submission" date="2016-07" db="EMBL/GenBank/DDBJ databases">
        <title>Multiple horizontal gene transfer events from other fungi enriched the ability of initially mycotrophic Trichoderma (Ascomycota) to feed on dead plant biomass.</title>
        <authorList>
            <consortium name="DOE Joint Genome Institute"/>
            <person name="Aerts A."/>
            <person name="Atanasova L."/>
            <person name="Chenthamara K."/>
            <person name="Zhang J."/>
            <person name="Grujic M."/>
            <person name="Henrissat B."/>
            <person name="Kuo A."/>
            <person name="Salamov A."/>
            <person name="Lipzen A."/>
            <person name="Labutti K."/>
            <person name="Barry K."/>
            <person name="Miao Y."/>
            <person name="Rahimi M.J."/>
            <person name="Shen Q."/>
            <person name="Grigoriev I.V."/>
            <person name="Kubicek C.P."/>
            <person name="Druzhinina I.S."/>
        </authorList>
    </citation>
    <scope>NUCLEOTIDE SEQUENCE [LARGE SCALE GENOMIC DNA]</scope>
    <source>
        <strain evidence="1 2">ATCC 18648</strain>
    </source>
</reference>
<evidence type="ECO:0000313" key="1">
    <source>
        <dbReference type="EMBL" id="PTB76304.1"/>
    </source>
</evidence>
<evidence type="ECO:0000313" key="2">
    <source>
        <dbReference type="Proteomes" id="UP000240760"/>
    </source>
</evidence>
<name>A0A2T4C449_TRILO</name>
<keyword evidence="2" id="KW-1185">Reference proteome</keyword>